<reference evidence="6" key="1">
    <citation type="submission" date="2015-09" db="EMBL/GenBank/DDBJ databases">
        <title>Scylla olivacea transcriptome.</title>
        <authorList>
            <person name="Ikhwanuddin M."/>
        </authorList>
    </citation>
    <scope>NUCLEOTIDE SEQUENCE</scope>
</reference>
<dbReference type="EMBL" id="GDRN01107151">
    <property type="protein sequence ID" value="JAI57464.1"/>
    <property type="molecule type" value="Transcribed_RNA"/>
</dbReference>
<organism evidence="6">
    <name type="scientific">Scylla olivacea</name>
    <name type="common">Orange mud crab</name>
    <name type="synonym">Cancer olivacea</name>
    <dbReference type="NCBI Taxonomy" id="85551"/>
    <lineage>
        <taxon>Eukaryota</taxon>
        <taxon>Metazoa</taxon>
        <taxon>Ecdysozoa</taxon>
        <taxon>Arthropoda</taxon>
        <taxon>Crustacea</taxon>
        <taxon>Multicrustacea</taxon>
        <taxon>Malacostraca</taxon>
        <taxon>Eumalacostraca</taxon>
        <taxon>Eucarida</taxon>
        <taxon>Decapoda</taxon>
        <taxon>Pleocyemata</taxon>
        <taxon>Brachyura</taxon>
        <taxon>Eubrachyura</taxon>
        <taxon>Portunoidea</taxon>
        <taxon>Portunidae</taxon>
        <taxon>Portuninae</taxon>
        <taxon>Scylla</taxon>
    </lineage>
</organism>
<dbReference type="Pfam" id="PF00067">
    <property type="entry name" value="p450"/>
    <property type="match status" value="1"/>
</dbReference>
<evidence type="ECO:0000256" key="3">
    <source>
        <dbReference type="ARBA" id="ARBA00023004"/>
    </source>
</evidence>
<evidence type="ECO:0000256" key="1">
    <source>
        <dbReference type="ARBA" id="ARBA00010617"/>
    </source>
</evidence>
<comment type="similarity">
    <text evidence="1">Belongs to the cytochrome P450 family.</text>
</comment>
<dbReference type="SUPFAM" id="SSF48264">
    <property type="entry name" value="Cytochrome P450"/>
    <property type="match status" value="1"/>
</dbReference>
<dbReference type="PANTHER" id="PTHR24300:SF403">
    <property type="entry name" value="CYTOCHROME P450 306A1"/>
    <property type="match status" value="1"/>
</dbReference>
<protein>
    <recommendedName>
        <fullName evidence="7">Cytochrome P450</fullName>
    </recommendedName>
</protein>
<evidence type="ECO:0000313" key="6">
    <source>
        <dbReference type="EMBL" id="JAI57464.1"/>
    </source>
</evidence>
<evidence type="ECO:0000256" key="5">
    <source>
        <dbReference type="SAM" id="Phobius"/>
    </source>
</evidence>
<evidence type="ECO:0008006" key="7">
    <source>
        <dbReference type="Google" id="ProtNLM"/>
    </source>
</evidence>
<dbReference type="GO" id="GO:0006805">
    <property type="term" value="P:xenobiotic metabolic process"/>
    <property type="evidence" value="ECO:0007669"/>
    <property type="project" value="TreeGrafter"/>
</dbReference>
<evidence type="ECO:0000256" key="2">
    <source>
        <dbReference type="ARBA" id="ARBA00022723"/>
    </source>
</evidence>
<evidence type="ECO:0000256" key="4">
    <source>
        <dbReference type="ARBA" id="ARBA00023033"/>
    </source>
</evidence>
<keyword evidence="3" id="KW-0408">Iron</keyword>
<feature type="transmembrane region" description="Helical" evidence="5">
    <location>
        <begin position="124"/>
        <end position="142"/>
    </location>
</feature>
<keyword evidence="5" id="KW-0812">Transmembrane</keyword>
<keyword evidence="4" id="KW-0503">Monooxygenase</keyword>
<keyword evidence="4" id="KW-0560">Oxidoreductase</keyword>
<sequence>MGTQLMIFIKDYKLMKEAFSRSEFTLRPNWEVLKFIEEVPHGIVSSSGIIWHNNRRFTLRQLRDLGMGKSSLVGAVQHQGLKLRETIAEKAGTPGMIPHQLNVTVINVIWHMVASAWRVSLGKSLLFCIILPVLSISSILFIKEFDGCFSSLQADSSMQKTKDYMSL</sequence>
<dbReference type="GO" id="GO:0005506">
    <property type="term" value="F:iron ion binding"/>
    <property type="evidence" value="ECO:0007669"/>
    <property type="project" value="InterPro"/>
</dbReference>
<dbReference type="InterPro" id="IPR036396">
    <property type="entry name" value="Cyt_P450_sf"/>
</dbReference>
<keyword evidence="5" id="KW-0472">Membrane</keyword>
<dbReference type="GO" id="GO:0016712">
    <property type="term" value="F:oxidoreductase activity, acting on paired donors, with incorporation or reduction of molecular oxygen, reduced flavin or flavoprotein as one donor, and incorporation of one atom of oxygen"/>
    <property type="evidence" value="ECO:0007669"/>
    <property type="project" value="TreeGrafter"/>
</dbReference>
<dbReference type="GO" id="GO:0006082">
    <property type="term" value="P:organic acid metabolic process"/>
    <property type="evidence" value="ECO:0007669"/>
    <property type="project" value="TreeGrafter"/>
</dbReference>
<name>A0A0N7ZA00_SCYOL</name>
<keyword evidence="5" id="KW-1133">Transmembrane helix</keyword>
<dbReference type="GO" id="GO:0020037">
    <property type="term" value="F:heme binding"/>
    <property type="evidence" value="ECO:0007669"/>
    <property type="project" value="InterPro"/>
</dbReference>
<dbReference type="AlphaFoldDB" id="A0A0N7ZA00"/>
<dbReference type="GO" id="GO:0005737">
    <property type="term" value="C:cytoplasm"/>
    <property type="evidence" value="ECO:0007669"/>
    <property type="project" value="TreeGrafter"/>
</dbReference>
<dbReference type="InterPro" id="IPR001128">
    <property type="entry name" value="Cyt_P450"/>
</dbReference>
<proteinExistence type="inferred from homology"/>
<dbReference type="PANTHER" id="PTHR24300">
    <property type="entry name" value="CYTOCHROME P450 508A4-RELATED"/>
    <property type="match status" value="1"/>
</dbReference>
<dbReference type="Gene3D" id="1.10.630.10">
    <property type="entry name" value="Cytochrome P450"/>
    <property type="match status" value="1"/>
</dbReference>
<dbReference type="InterPro" id="IPR050182">
    <property type="entry name" value="Cytochrome_P450_fam2"/>
</dbReference>
<keyword evidence="2" id="KW-0479">Metal-binding</keyword>
<accession>A0A0N7ZA00</accession>
<dbReference type="GO" id="GO:0008395">
    <property type="term" value="F:steroid hydroxylase activity"/>
    <property type="evidence" value="ECO:0007669"/>
    <property type="project" value="TreeGrafter"/>
</dbReference>